<feature type="coiled-coil region" evidence="2">
    <location>
        <begin position="350"/>
        <end position="441"/>
    </location>
</feature>
<dbReference type="Proteomes" id="UP000007879">
    <property type="component" value="Unassembled WGS sequence"/>
</dbReference>
<dbReference type="InParanoid" id="A0A1X7UFY5"/>
<dbReference type="PROSITE" id="PS50088">
    <property type="entry name" value="ANK_REPEAT"/>
    <property type="match status" value="1"/>
</dbReference>
<dbReference type="Gene3D" id="1.25.40.20">
    <property type="entry name" value="Ankyrin repeat-containing domain"/>
    <property type="match status" value="1"/>
</dbReference>
<dbReference type="SUPFAM" id="SSF48403">
    <property type="entry name" value="Ankyrin repeat"/>
    <property type="match status" value="1"/>
</dbReference>
<dbReference type="EnsemblMetazoa" id="Aqu2.1.26687_001">
    <property type="protein sequence ID" value="Aqu2.1.26687_001"/>
    <property type="gene ID" value="Aqu2.1.26687"/>
</dbReference>
<feature type="coiled-coil region" evidence="2">
    <location>
        <begin position="168"/>
        <end position="202"/>
    </location>
</feature>
<reference evidence="4" key="2">
    <citation type="submission" date="2017-05" db="UniProtKB">
        <authorList>
            <consortium name="EnsemblMetazoa"/>
        </authorList>
    </citation>
    <scope>IDENTIFICATION</scope>
</reference>
<dbReference type="GO" id="GO:0005856">
    <property type="term" value="C:cytoskeleton"/>
    <property type="evidence" value="ECO:0007669"/>
    <property type="project" value="TreeGrafter"/>
</dbReference>
<feature type="coiled-coil region" evidence="2">
    <location>
        <begin position="1034"/>
        <end position="1204"/>
    </location>
</feature>
<dbReference type="eggNOG" id="KOG0514">
    <property type="taxonomic scope" value="Eukaryota"/>
</dbReference>
<dbReference type="KEGG" id="aqu:100639618"/>
<organism evidence="4">
    <name type="scientific">Amphimedon queenslandica</name>
    <name type="common">Sponge</name>
    <dbReference type="NCBI Taxonomy" id="400682"/>
    <lineage>
        <taxon>Eukaryota</taxon>
        <taxon>Metazoa</taxon>
        <taxon>Porifera</taxon>
        <taxon>Demospongiae</taxon>
        <taxon>Heteroscleromorpha</taxon>
        <taxon>Haplosclerida</taxon>
        <taxon>Niphatidae</taxon>
        <taxon>Amphimedon</taxon>
    </lineage>
</organism>
<proteinExistence type="predicted"/>
<dbReference type="InterPro" id="IPR002110">
    <property type="entry name" value="Ankyrin_rpt"/>
</dbReference>
<feature type="compositionally biased region" description="Low complexity" evidence="3">
    <location>
        <begin position="8"/>
        <end position="21"/>
    </location>
</feature>
<keyword evidence="1" id="KW-0040">ANK repeat</keyword>
<name>A0A1X7UFY5_AMPQE</name>
<feature type="region of interest" description="Disordered" evidence="3">
    <location>
        <begin position="675"/>
        <end position="735"/>
    </location>
</feature>
<gene>
    <name evidence="4" type="primary">100639618</name>
</gene>
<dbReference type="PANTHER" id="PTHR24168">
    <property type="entry name" value="KN MOTIF AND ANKYRIN REPEAT DOMAIN-CONTAINING"/>
    <property type="match status" value="1"/>
</dbReference>
<protein>
    <submittedName>
        <fullName evidence="4">Uncharacterized protein</fullName>
    </submittedName>
</protein>
<feature type="repeat" description="ANK" evidence="1">
    <location>
        <begin position="1614"/>
        <end position="1646"/>
    </location>
</feature>
<evidence type="ECO:0000256" key="3">
    <source>
        <dbReference type="SAM" id="MobiDB-lite"/>
    </source>
</evidence>
<feature type="region of interest" description="Disordered" evidence="3">
    <location>
        <begin position="1"/>
        <end position="105"/>
    </location>
</feature>
<feature type="compositionally biased region" description="Acidic residues" evidence="3">
    <location>
        <begin position="695"/>
        <end position="704"/>
    </location>
</feature>
<dbReference type="InterPro" id="IPR047184">
    <property type="entry name" value="KANK1-4"/>
</dbReference>
<evidence type="ECO:0000256" key="1">
    <source>
        <dbReference type="PROSITE-ProRule" id="PRU00023"/>
    </source>
</evidence>
<dbReference type="EnsemblMetazoa" id="XM_019998925.1">
    <property type="protein sequence ID" value="XP_019854484.1"/>
    <property type="gene ID" value="LOC100639618"/>
</dbReference>
<reference evidence="5" key="1">
    <citation type="journal article" date="2010" name="Nature">
        <title>The Amphimedon queenslandica genome and the evolution of animal complexity.</title>
        <authorList>
            <person name="Srivastava M."/>
            <person name="Simakov O."/>
            <person name="Chapman J."/>
            <person name="Fahey B."/>
            <person name="Gauthier M.E."/>
            <person name="Mitros T."/>
            <person name="Richards G.S."/>
            <person name="Conaco C."/>
            <person name="Dacre M."/>
            <person name="Hellsten U."/>
            <person name="Larroux C."/>
            <person name="Putnam N.H."/>
            <person name="Stanke M."/>
            <person name="Adamska M."/>
            <person name="Darling A."/>
            <person name="Degnan S.M."/>
            <person name="Oakley T.H."/>
            <person name="Plachetzki D.C."/>
            <person name="Zhai Y."/>
            <person name="Adamski M."/>
            <person name="Calcino A."/>
            <person name="Cummins S.F."/>
            <person name="Goodstein D.M."/>
            <person name="Harris C."/>
            <person name="Jackson D.J."/>
            <person name="Leys S.P."/>
            <person name="Shu S."/>
            <person name="Woodcroft B.J."/>
            <person name="Vervoort M."/>
            <person name="Kosik K.S."/>
            <person name="Manning G."/>
            <person name="Degnan B.M."/>
            <person name="Rokhsar D.S."/>
        </authorList>
    </citation>
    <scope>NUCLEOTIDE SEQUENCE [LARGE SCALE GENOMIC DNA]</scope>
</reference>
<dbReference type="PROSITE" id="PS50297">
    <property type="entry name" value="ANK_REP_REGION"/>
    <property type="match status" value="1"/>
</dbReference>
<dbReference type="InterPro" id="IPR036770">
    <property type="entry name" value="Ankyrin_rpt-contain_sf"/>
</dbReference>
<keyword evidence="2" id="KW-0175">Coiled coil</keyword>
<dbReference type="GO" id="GO:0030837">
    <property type="term" value="P:negative regulation of actin filament polymerization"/>
    <property type="evidence" value="ECO:0007669"/>
    <property type="project" value="InterPro"/>
</dbReference>
<dbReference type="EnsemblMetazoa" id="XM_019998926.1">
    <property type="protein sequence ID" value="XP_019854485.1"/>
    <property type="gene ID" value="LOC100639618"/>
</dbReference>
<dbReference type="GO" id="GO:0005737">
    <property type="term" value="C:cytoplasm"/>
    <property type="evidence" value="ECO:0007669"/>
    <property type="project" value="TreeGrafter"/>
</dbReference>
<evidence type="ECO:0000313" key="4">
    <source>
        <dbReference type="EnsemblMetazoa" id="Aqu2.1.26687_001"/>
    </source>
</evidence>
<feature type="coiled-coil region" evidence="2">
    <location>
        <begin position="1272"/>
        <end position="1337"/>
    </location>
</feature>
<feature type="compositionally biased region" description="Low complexity" evidence="3">
    <location>
        <begin position="447"/>
        <end position="465"/>
    </location>
</feature>
<feature type="region of interest" description="Disordered" evidence="3">
    <location>
        <begin position="444"/>
        <end position="471"/>
    </location>
</feature>
<accession>A0A1X7UFY5</accession>
<feature type="compositionally biased region" description="Basic and acidic residues" evidence="3">
    <location>
        <begin position="722"/>
        <end position="735"/>
    </location>
</feature>
<feature type="coiled-coil region" evidence="2">
    <location>
        <begin position="251"/>
        <end position="311"/>
    </location>
</feature>
<dbReference type="SMART" id="SM00248">
    <property type="entry name" value="ANK"/>
    <property type="match status" value="4"/>
</dbReference>
<dbReference type="OrthoDB" id="5406014at2759"/>
<keyword evidence="5" id="KW-1185">Reference proteome</keyword>
<dbReference type="PANTHER" id="PTHR24168:SF21">
    <property type="entry name" value="KANK, ISOFORM D"/>
    <property type="match status" value="1"/>
</dbReference>
<evidence type="ECO:0000256" key="2">
    <source>
        <dbReference type="SAM" id="Coils"/>
    </source>
</evidence>
<dbReference type="Pfam" id="PF12796">
    <property type="entry name" value="Ank_2"/>
    <property type="match status" value="2"/>
</dbReference>
<feature type="compositionally biased region" description="Basic and acidic residues" evidence="3">
    <location>
        <begin position="95"/>
        <end position="105"/>
    </location>
</feature>
<evidence type="ECO:0000313" key="5">
    <source>
        <dbReference type="Proteomes" id="UP000007879"/>
    </source>
</evidence>
<feature type="coiled-coil region" evidence="2">
    <location>
        <begin position="1409"/>
        <end position="1436"/>
    </location>
</feature>
<sequence length="1709" mass="193904">MELIIRDSFSSSSLSKSRSPSLGAVSASATPTGQRNNRRKITVIDGNFQSQNDLDRSQTPPPFLNPNIPSPRHSGTPSTDSLRPRAMTSPPVDLRNGRDSRSMSHLDVIRAPSPSLSWRSSTSSIADTAVSSLIQPPSSEHKILQDIKKQMTQSFLHSKSLEREVSKIPKLRSDLQAMYREREKLMNELLEQRAIVLQLKQRVSLLHEQNQELAKLAKSDSSSNKQVLAIRNTLVTTMAQLKQMEDQVQGIPLLRSQIRELEEQVKEAEIRGGDRPRVPSDLPEGVSSETYVSLLEENQKLKSANARIMEEMKSVSKHLSAVTENCDSIQSRMEQFHSSQNTSGPLQERIKKLEDEKSSLYQELVDAKYRNDNETDVDLAHLKKEVRSVKKANSRLRAKIESMKMESRTQKEQLVLKLFEIESLNVKTSKYEMEKQLLEMEQVQVQSEGSFPSSPSAAAAAGSTSDDPLRELSPDGRALILRFQQLEVHSHEMQSIIKTFVSERQEMESKIAELTARLNETAIDDLQRQIEESDSKLVIARERIRQLEETIARRSLSPEIQGVEDERDSLKRQVKEMKVELRRLSVIEQQVVAKESAGDELVETREKFEKTKIERDRLSRKVKEGRSRLKSLAGDLKKSAELVEIYQGQCTKMEKEMSESTKEIERLKEELAKTKASLEVNEMSNKLNEKKNGEEGGEEETDSSEDLRTKIEELSTQIVSLSEEKETESKASEEKIQSLTEELKSMKEQRDSVQASLNQNEMKLKEIQATLKEYESFKAELEKVSKNLSEKTKSFNELQFQLEEAKNNRDALSKEKENLVQQNSELTQKLSSILSENDSLKQKVELLSQETPTLTRQSTELRVARDEMERKLSLAEKKCETQITKTQELEEKLEAAHEFSRDLKKKLRLLQSDLDEAESAVDETRTTEEKLKGELRELKKERDTLQQSVIDKEGKLKESSIETEKGAQKLAEVEMKLQSLTKQLEKEKLQKVSVEKELKEAKTIEIPKLHSELAKTVTEMGQLTTDYSSRVARIRELEGSYQKSESEKLNLLRKTESLEREKTSSTDKVSSLKSELVAKNDELRHLQSTHSNSLLHNQKLNEELKKTRDELRKLQAAHSKKKVEATSLKAECNKLKDEGKESQTQANKLESQLQAKETELKNAVLKIQELESLKIKIKEKETQCEMLTATRDNLLHRLDKMEKLEMDYEVLKHHVQETLGQSSQLKNDNKALLNILKGVEMEMPALEKEATRSLQEENLELHQQVSLLSQWNDKHEQTISTLEQQLETLDNDNKQLSYQLTQTQALEQTNNLLKKELAEVEIEVNRLKRQVHEEMRADEVREETKVKLETQTQLVTVFNEHNRALQIQVVQLQNQVKQLGGKLERDRPVTPPPMPELPLKDVSFDAQHCSELKMQNAALQQQIGRLQAELLVAQELSPAIRRRSSTLLAVSSVSSAPKNEDCFVSVPEDVLLSCTMLADAFTSKNKLSKEQMDSYVQSIADCWFKVVPQKKLTSDCLKSYITTFNRLSPKLLEIIVNMQDARGNSALHHTLANGNFPAVSVLLDLSCCDTNITNKAGYTPLMLAAAHNVECGNDKPIIQKLLSKTDIKIRSKIELQTALMLSVSSGSLGLVTLLLEAGADINAQDKDGSTSLMFACEKGYTTISQLLLSHPSCNTQLKDNDNQTALDIAKSCGHTQLCDILKNTQSEKS</sequence>